<keyword evidence="2" id="KW-1185">Reference proteome</keyword>
<name>A0ABP1S2G1_9HEXA</name>
<dbReference type="EMBL" id="CAXLJM020000146">
    <property type="protein sequence ID" value="CAL8141429.1"/>
    <property type="molecule type" value="Genomic_DNA"/>
</dbReference>
<comment type="caution">
    <text evidence="1">The sequence shown here is derived from an EMBL/GenBank/DDBJ whole genome shotgun (WGS) entry which is preliminary data.</text>
</comment>
<protein>
    <submittedName>
        <fullName evidence="1">Uncharacterized protein</fullName>
    </submittedName>
</protein>
<accession>A0ABP1S2G1</accession>
<evidence type="ECO:0000313" key="2">
    <source>
        <dbReference type="Proteomes" id="UP001642540"/>
    </source>
</evidence>
<reference evidence="1 2" key="1">
    <citation type="submission" date="2024-08" db="EMBL/GenBank/DDBJ databases">
        <authorList>
            <person name="Cucini C."/>
            <person name="Frati F."/>
        </authorList>
    </citation>
    <scope>NUCLEOTIDE SEQUENCE [LARGE SCALE GENOMIC DNA]</scope>
</reference>
<gene>
    <name evidence="1" type="ORF">ODALV1_LOCUS28711</name>
</gene>
<evidence type="ECO:0000313" key="1">
    <source>
        <dbReference type="EMBL" id="CAL8141429.1"/>
    </source>
</evidence>
<organism evidence="1 2">
    <name type="scientific">Orchesella dallaii</name>
    <dbReference type="NCBI Taxonomy" id="48710"/>
    <lineage>
        <taxon>Eukaryota</taxon>
        <taxon>Metazoa</taxon>
        <taxon>Ecdysozoa</taxon>
        <taxon>Arthropoda</taxon>
        <taxon>Hexapoda</taxon>
        <taxon>Collembola</taxon>
        <taxon>Entomobryomorpha</taxon>
        <taxon>Entomobryoidea</taxon>
        <taxon>Orchesellidae</taxon>
        <taxon>Orchesellinae</taxon>
        <taxon>Orchesella</taxon>
    </lineage>
</organism>
<proteinExistence type="predicted"/>
<sequence>MEDLETLKSLLHPKHTRFALRATTFSAGLVWEHKRLAISPSVRRIWANVERRDPILPPYFEPYIPPSAPYYHLNRSDLAHKGNMSRQKMDEERNKKRKWLSVTALINRLAMFQAPLLYKR</sequence>
<dbReference type="Proteomes" id="UP001642540">
    <property type="component" value="Unassembled WGS sequence"/>
</dbReference>